<dbReference type="PANTHER" id="PTHR14037:SF4">
    <property type="entry name" value="MAMMAGLOBIN-B"/>
    <property type="match status" value="1"/>
</dbReference>
<evidence type="ECO:0000313" key="4">
    <source>
        <dbReference type="Proteomes" id="UP000002281"/>
    </source>
</evidence>
<dbReference type="Pfam" id="PF01099">
    <property type="entry name" value="Uteroglobin"/>
    <property type="match status" value="1"/>
</dbReference>
<dbReference type="InterPro" id="IPR016126">
    <property type="entry name" value="Secretoglobin"/>
</dbReference>
<dbReference type="GO" id="GO:0030521">
    <property type="term" value="P:androgen receptor signaling pathway"/>
    <property type="evidence" value="ECO:0000318"/>
    <property type="project" value="GO_Central"/>
</dbReference>
<reference evidence="3" key="3">
    <citation type="submission" date="2025-09" db="UniProtKB">
        <authorList>
            <consortium name="Ensembl"/>
        </authorList>
    </citation>
    <scope>IDENTIFICATION</scope>
    <source>
        <strain evidence="3">Thoroughbred</strain>
    </source>
</reference>
<dbReference type="PANTHER" id="PTHR14037">
    <property type="entry name" value="MAMMAGLOBIN-RELATED"/>
    <property type="match status" value="1"/>
</dbReference>
<comment type="subcellular location">
    <subcellularLocation>
        <location evidence="1">Secreted</location>
    </subcellularLocation>
</comment>
<dbReference type="AlphaFoldDB" id="A0A3Q2HDI4"/>
<proteinExistence type="predicted"/>
<dbReference type="InterPro" id="IPR035960">
    <property type="entry name" value="Secretoglobin_sf"/>
</dbReference>
<protein>
    <submittedName>
        <fullName evidence="3">Uncharacterized protein</fullName>
    </submittedName>
</protein>
<evidence type="ECO:0000256" key="2">
    <source>
        <dbReference type="ARBA" id="ARBA00022525"/>
    </source>
</evidence>
<dbReference type="PROSITE" id="PS51311">
    <property type="entry name" value="SCGB"/>
    <property type="match status" value="1"/>
</dbReference>
<dbReference type="GO" id="GO:0005615">
    <property type="term" value="C:extracellular space"/>
    <property type="evidence" value="ECO:0000318"/>
    <property type="project" value="GO_Central"/>
</dbReference>
<dbReference type="PaxDb" id="9796-ENSECAP00000031316"/>
<dbReference type="SUPFAM" id="SSF48201">
    <property type="entry name" value="Uteroglobin-like"/>
    <property type="match status" value="1"/>
</dbReference>
<reference evidence="3" key="2">
    <citation type="submission" date="2025-08" db="UniProtKB">
        <authorList>
            <consortium name="Ensembl"/>
        </authorList>
    </citation>
    <scope>IDENTIFICATION</scope>
    <source>
        <strain evidence="3">Thoroughbred</strain>
    </source>
</reference>
<name>A0A3Q2HDI4_HORSE</name>
<dbReference type="InParanoid" id="A0A3Q2HDI4"/>
<keyword evidence="4" id="KW-1185">Reference proteome</keyword>
<evidence type="ECO:0000313" key="3">
    <source>
        <dbReference type="Ensembl" id="ENSECAP00000031316.2"/>
    </source>
</evidence>
<dbReference type="Bgee" id="ENSECAG00000012519">
    <property type="expression patterns" value="Expressed in spinal cord and 3 other cell types or tissues"/>
</dbReference>
<sequence>KIGLLVVSLRHPCLHAFIPGSGCQPLEDVVETTINPELSTTEYVESIREFIPGNATEKAAVQVKQCYLNQIENLSDVSLFVFQHAMYHSTFCALF</sequence>
<organism evidence="3 4">
    <name type="scientific">Equus caballus</name>
    <name type="common">Horse</name>
    <dbReference type="NCBI Taxonomy" id="9796"/>
    <lineage>
        <taxon>Eukaryota</taxon>
        <taxon>Metazoa</taxon>
        <taxon>Chordata</taxon>
        <taxon>Craniata</taxon>
        <taxon>Vertebrata</taxon>
        <taxon>Euteleostomi</taxon>
        <taxon>Mammalia</taxon>
        <taxon>Eutheria</taxon>
        <taxon>Laurasiatheria</taxon>
        <taxon>Perissodactyla</taxon>
        <taxon>Equidae</taxon>
        <taxon>Equus</taxon>
    </lineage>
</organism>
<dbReference type="Proteomes" id="UP000002281">
    <property type="component" value="Chromosome 12"/>
</dbReference>
<dbReference type="Ensembl" id="ENSECAT00000059768.2">
    <property type="protein sequence ID" value="ENSECAP00000031316.2"/>
    <property type="gene ID" value="ENSECAG00000012519.3"/>
</dbReference>
<reference evidence="3 4" key="1">
    <citation type="journal article" date="2009" name="Science">
        <title>Genome sequence, comparative analysis, and population genetics of the domestic horse.</title>
        <authorList>
            <consortium name="Broad Institute Genome Sequencing Platform"/>
            <consortium name="Broad Institute Whole Genome Assembly Team"/>
            <person name="Wade C.M."/>
            <person name="Giulotto E."/>
            <person name="Sigurdsson S."/>
            <person name="Zoli M."/>
            <person name="Gnerre S."/>
            <person name="Imsland F."/>
            <person name="Lear T.L."/>
            <person name="Adelson D.L."/>
            <person name="Bailey E."/>
            <person name="Bellone R.R."/>
            <person name="Bloecker H."/>
            <person name="Distl O."/>
            <person name="Edgar R.C."/>
            <person name="Garber M."/>
            <person name="Leeb T."/>
            <person name="Mauceli E."/>
            <person name="MacLeod J.N."/>
            <person name="Penedo M.C.T."/>
            <person name="Raison J.M."/>
            <person name="Sharpe T."/>
            <person name="Vogel J."/>
            <person name="Andersson L."/>
            <person name="Antczak D.F."/>
            <person name="Biagi T."/>
            <person name="Binns M.M."/>
            <person name="Chowdhary B.P."/>
            <person name="Coleman S.J."/>
            <person name="Della Valle G."/>
            <person name="Fryc S."/>
            <person name="Guerin G."/>
            <person name="Hasegawa T."/>
            <person name="Hill E.W."/>
            <person name="Jurka J."/>
            <person name="Kiialainen A."/>
            <person name="Lindgren G."/>
            <person name="Liu J."/>
            <person name="Magnani E."/>
            <person name="Mickelson J.R."/>
            <person name="Murray J."/>
            <person name="Nergadze S.G."/>
            <person name="Onofrio R."/>
            <person name="Pedroni S."/>
            <person name="Piras M.F."/>
            <person name="Raudsepp T."/>
            <person name="Rocchi M."/>
            <person name="Roeed K.H."/>
            <person name="Ryder O.A."/>
            <person name="Searle S."/>
            <person name="Skow L."/>
            <person name="Swinburne J.E."/>
            <person name="Syvaenen A.C."/>
            <person name="Tozaki T."/>
            <person name="Valberg S.J."/>
            <person name="Vaudin M."/>
            <person name="White J.R."/>
            <person name="Zody M.C."/>
            <person name="Lander E.S."/>
            <person name="Lindblad-Toh K."/>
        </authorList>
    </citation>
    <scope>NUCLEOTIDE SEQUENCE [LARGE SCALE GENOMIC DNA]</scope>
    <source>
        <strain evidence="3 4">Thoroughbred</strain>
    </source>
</reference>
<evidence type="ECO:0000256" key="1">
    <source>
        <dbReference type="ARBA" id="ARBA00004613"/>
    </source>
</evidence>
<keyword evidence="2" id="KW-0964">Secreted</keyword>
<accession>A0A3Q2HDI4</accession>